<evidence type="ECO:0000256" key="5">
    <source>
        <dbReference type="ARBA" id="ARBA00023163"/>
    </source>
</evidence>
<keyword evidence="2" id="KW-0902">Two-component regulatory system</keyword>
<dbReference type="CDD" id="cd00383">
    <property type="entry name" value="trans_reg_C"/>
    <property type="match status" value="1"/>
</dbReference>
<evidence type="ECO:0000259" key="9">
    <source>
        <dbReference type="PROSITE" id="PS51755"/>
    </source>
</evidence>
<dbReference type="PANTHER" id="PTHR48111:SF21">
    <property type="entry name" value="DNA-BINDING DUAL MASTER TRANSCRIPTIONAL REGULATOR RPAA"/>
    <property type="match status" value="1"/>
</dbReference>
<dbReference type="InterPro" id="IPR001789">
    <property type="entry name" value="Sig_transdc_resp-reg_receiver"/>
</dbReference>
<dbReference type="CDD" id="cd17574">
    <property type="entry name" value="REC_OmpR"/>
    <property type="match status" value="1"/>
</dbReference>
<dbReference type="GO" id="GO:0000976">
    <property type="term" value="F:transcription cis-regulatory region binding"/>
    <property type="evidence" value="ECO:0007669"/>
    <property type="project" value="TreeGrafter"/>
</dbReference>
<feature type="modified residue" description="4-aspartylphosphate" evidence="6">
    <location>
        <position position="55"/>
    </location>
</feature>
<reference evidence="10 11" key="1">
    <citation type="submission" date="2018-11" db="EMBL/GenBank/DDBJ databases">
        <title>Complete genome sequence of Nocardioides baekrokdamisoli strain KCTC 39748.</title>
        <authorList>
            <person name="Kang S.W."/>
            <person name="Lee K.C."/>
            <person name="Kim K.K."/>
            <person name="Kim J.S."/>
            <person name="Kim D.S."/>
            <person name="Ko S.H."/>
            <person name="Yang S.H."/>
            <person name="Shin Y.K."/>
            <person name="Lee J.S."/>
        </authorList>
    </citation>
    <scope>NUCLEOTIDE SEQUENCE [LARGE SCALE GENOMIC DNA]</scope>
    <source>
        <strain evidence="10 11">KCTC 39748</strain>
    </source>
</reference>
<feature type="DNA-binding region" description="OmpR/PhoB-type" evidence="7">
    <location>
        <begin position="132"/>
        <end position="226"/>
    </location>
</feature>
<keyword evidence="4 7" id="KW-0238">DNA-binding</keyword>
<evidence type="ECO:0000259" key="8">
    <source>
        <dbReference type="PROSITE" id="PS50110"/>
    </source>
</evidence>
<keyword evidence="3" id="KW-0805">Transcription regulation</keyword>
<evidence type="ECO:0000256" key="2">
    <source>
        <dbReference type="ARBA" id="ARBA00023012"/>
    </source>
</evidence>
<dbReference type="Gene3D" id="6.10.250.690">
    <property type="match status" value="1"/>
</dbReference>
<dbReference type="PROSITE" id="PS50110">
    <property type="entry name" value="RESPONSE_REGULATORY"/>
    <property type="match status" value="1"/>
</dbReference>
<accession>A0A3G9IHX8</accession>
<keyword evidence="5" id="KW-0804">Transcription</keyword>
<dbReference type="SUPFAM" id="SSF46894">
    <property type="entry name" value="C-terminal effector domain of the bipartite response regulators"/>
    <property type="match status" value="1"/>
</dbReference>
<dbReference type="SMART" id="SM00448">
    <property type="entry name" value="REC"/>
    <property type="match status" value="1"/>
</dbReference>
<dbReference type="RefSeq" id="WP_125569880.1">
    <property type="nucleotide sequence ID" value="NZ_AP019307.1"/>
</dbReference>
<keyword evidence="1 6" id="KW-0597">Phosphoprotein</keyword>
<gene>
    <name evidence="10" type="primary">cseB</name>
    <name evidence="10" type="ORF">Back2_28870</name>
</gene>
<dbReference type="GO" id="GO:0032993">
    <property type="term" value="C:protein-DNA complex"/>
    <property type="evidence" value="ECO:0007669"/>
    <property type="project" value="TreeGrafter"/>
</dbReference>
<dbReference type="KEGG" id="nbe:Back2_28870"/>
<evidence type="ECO:0000313" key="11">
    <source>
        <dbReference type="Proteomes" id="UP000271573"/>
    </source>
</evidence>
<dbReference type="Proteomes" id="UP000271573">
    <property type="component" value="Chromosome"/>
</dbReference>
<dbReference type="SMART" id="SM00862">
    <property type="entry name" value="Trans_reg_C"/>
    <property type="match status" value="1"/>
</dbReference>
<keyword evidence="11" id="KW-1185">Reference proteome</keyword>
<evidence type="ECO:0000256" key="7">
    <source>
        <dbReference type="PROSITE-ProRule" id="PRU01091"/>
    </source>
</evidence>
<evidence type="ECO:0000256" key="6">
    <source>
        <dbReference type="PROSITE-ProRule" id="PRU00169"/>
    </source>
</evidence>
<dbReference type="OrthoDB" id="5511894at2"/>
<organism evidence="10 11">
    <name type="scientific">Nocardioides baekrokdamisoli</name>
    <dbReference type="NCBI Taxonomy" id="1804624"/>
    <lineage>
        <taxon>Bacteria</taxon>
        <taxon>Bacillati</taxon>
        <taxon>Actinomycetota</taxon>
        <taxon>Actinomycetes</taxon>
        <taxon>Propionibacteriales</taxon>
        <taxon>Nocardioidaceae</taxon>
        <taxon>Nocardioides</taxon>
    </lineage>
</organism>
<dbReference type="InterPro" id="IPR016032">
    <property type="entry name" value="Sig_transdc_resp-reg_C-effctor"/>
</dbReference>
<dbReference type="InterPro" id="IPR011006">
    <property type="entry name" value="CheY-like_superfamily"/>
</dbReference>
<dbReference type="PANTHER" id="PTHR48111">
    <property type="entry name" value="REGULATOR OF RPOS"/>
    <property type="match status" value="1"/>
</dbReference>
<name>A0A3G9IHX8_9ACTN</name>
<dbReference type="Pfam" id="PF00072">
    <property type="entry name" value="Response_reg"/>
    <property type="match status" value="1"/>
</dbReference>
<evidence type="ECO:0000313" key="10">
    <source>
        <dbReference type="EMBL" id="BBH18600.1"/>
    </source>
</evidence>
<feature type="domain" description="OmpR/PhoB-type" evidence="9">
    <location>
        <begin position="132"/>
        <end position="226"/>
    </location>
</feature>
<feature type="domain" description="Response regulatory" evidence="8">
    <location>
        <begin position="6"/>
        <end position="119"/>
    </location>
</feature>
<proteinExistence type="predicted"/>
<dbReference type="SUPFAM" id="SSF52172">
    <property type="entry name" value="CheY-like"/>
    <property type="match status" value="1"/>
</dbReference>
<evidence type="ECO:0000256" key="3">
    <source>
        <dbReference type="ARBA" id="ARBA00023015"/>
    </source>
</evidence>
<dbReference type="GO" id="GO:0006355">
    <property type="term" value="P:regulation of DNA-templated transcription"/>
    <property type="evidence" value="ECO:0007669"/>
    <property type="project" value="InterPro"/>
</dbReference>
<dbReference type="AlphaFoldDB" id="A0A3G9IHX8"/>
<evidence type="ECO:0000256" key="1">
    <source>
        <dbReference type="ARBA" id="ARBA00022553"/>
    </source>
</evidence>
<dbReference type="Gene3D" id="1.10.10.10">
    <property type="entry name" value="Winged helix-like DNA-binding domain superfamily/Winged helix DNA-binding domain"/>
    <property type="match status" value="1"/>
</dbReference>
<dbReference type="InterPro" id="IPR036388">
    <property type="entry name" value="WH-like_DNA-bd_sf"/>
</dbReference>
<dbReference type="GO" id="GO:0000156">
    <property type="term" value="F:phosphorelay response regulator activity"/>
    <property type="evidence" value="ECO:0007669"/>
    <property type="project" value="TreeGrafter"/>
</dbReference>
<dbReference type="InterPro" id="IPR039420">
    <property type="entry name" value="WalR-like"/>
</dbReference>
<dbReference type="Gene3D" id="3.40.50.2300">
    <property type="match status" value="1"/>
</dbReference>
<dbReference type="PROSITE" id="PS51755">
    <property type="entry name" value="OMPR_PHOB"/>
    <property type="match status" value="1"/>
</dbReference>
<evidence type="ECO:0000256" key="4">
    <source>
        <dbReference type="ARBA" id="ARBA00023125"/>
    </source>
</evidence>
<sequence length="227" mass="24375">MQPRPHVLLVEDDDDVRLTTSLVLEAHGFTVSAVEDGQSALGLISRTVPDVAVVDVAMPGMDGIRLTRLIRAGFGFPIVLLTARDLPSDVIAGLDAGADDYVTKPFDGEVLAARLRAVVRGRSGADVREHRLATEAFGDVVVDRAAHVVTALGDVVALSATEFRLLEYLLDNAGHVVSRTQILQAVWGEADWIDERVVDTNVARLRAKLATDAIKTIRGFGYKLVAG</sequence>
<dbReference type="EMBL" id="AP019307">
    <property type="protein sequence ID" value="BBH18600.1"/>
    <property type="molecule type" value="Genomic_DNA"/>
</dbReference>
<dbReference type="InterPro" id="IPR001867">
    <property type="entry name" value="OmpR/PhoB-type_DNA-bd"/>
</dbReference>
<dbReference type="Pfam" id="PF00486">
    <property type="entry name" value="Trans_reg_C"/>
    <property type="match status" value="1"/>
</dbReference>
<dbReference type="GO" id="GO:0005829">
    <property type="term" value="C:cytosol"/>
    <property type="evidence" value="ECO:0007669"/>
    <property type="project" value="TreeGrafter"/>
</dbReference>
<protein>
    <submittedName>
        <fullName evidence="10">Transcriptional regulatory protein CseB</fullName>
    </submittedName>
</protein>